<name>A0AAV7RW98_PLEWA</name>
<dbReference type="Proteomes" id="UP001066276">
    <property type="component" value="Chromosome 5"/>
</dbReference>
<evidence type="ECO:0000256" key="1">
    <source>
        <dbReference type="SAM" id="MobiDB-lite"/>
    </source>
</evidence>
<evidence type="ECO:0000313" key="3">
    <source>
        <dbReference type="Proteomes" id="UP001066276"/>
    </source>
</evidence>
<organism evidence="2 3">
    <name type="scientific">Pleurodeles waltl</name>
    <name type="common">Iberian ribbed newt</name>
    <dbReference type="NCBI Taxonomy" id="8319"/>
    <lineage>
        <taxon>Eukaryota</taxon>
        <taxon>Metazoa</taxon>
        <taxon>Chordata</taxon>
        <taxon>Craniata</taxon>
        <taxon>Vertebrata</taxon>
        <taxon>Euteleostomi</taxon>
        <taxon>Amphibia</taxon>
        <taxon>Batrachia</taxon>
        <taxon>Caudata</taxon>
        <taxon>Salamandroidea</taxon>
        <taxon>Salamandridae</taxon>
        <taxon>Pleurodelinae</taxon>
        <taxon>Pleurodeles</taxon>
    </lineage>
</organism>
<protein>
    <submittedName>
        <fullName evidence="2">Uncharacterized protein</fullName>
    </submittedName>
</protein>
<accession>A0AAV7RW98</accession>
<dbReference type="AlphaFoldDB" id="A0AAV7RW98"/>
<evidence type="ECO:0000313" key="2">
    <source>
        <dbReference type="EMBL" id="KAJ1155770.1"/>
    </source>
</evidence>
<feature type="region of interest" description="Disordered" evidence="1">
    <location>
        <begin position="1"/>
        <end position="63"/>
    </location>
</feature>
<gene>
    <name evidence="2" type="ORF">NDU88_008499</name>
</gene>
<reference evidence="2" key="1">
    <citation type="journal article" date="2022" name="bioRxiv">
        <title>Sequencing and chromosome-scale assembly of the giantPleurodeles waltlgenome.</title>
        <authorList>
            <person name="Brown T."/>
            <person name="Elewa A."/>
            <person name="Iarovenko S."/>
            <person name="Subramanian E."/>
            <person name="Araus A.J."/>
            <person name="Petzold A."/>
            <person name="Susuki M."/>
            <person name="Suzuki K.-i.T."/>
            <person name="Hayashi T."/>
            <person name="Toyoda A."/>
            <person name="Oliveira C."/>
            <person name="Osipova E."/>
            <person name="Leigh N.D."/>
            <person name="Simon A."/>
            <person name="Yun M.H."/>
        </authorList>
    </citation>
    <scope>NUCLEOTIDE SEQUENCE</scope>
    <source>
        <strain evidence="2">20211129_DDA</strain>
        <tissue evidence="2">Liver</tissue>
    </source>
</reference>
<proteinExistence type="predicted"/>
<sequence length="95" mass="10102">MEQRESVQEEARARSPRRPLLGTALTRAGPGVPSLQEVRPRSSGEGPGSTSAVSGPSRCPGASALFRDPVRRVRIVAVGLLLGRCRLFILGLGLR</sequence>
<keyword evidence="3" id="KW-1185">Reference proteome</keyword>
<feature type="compositionally biased region" description="Basic and acidic residues" evidence="1">
    <location>
        <begin position="1"/>
        <end position="13"/>
    </location>
</feature>
<dbReference type="EMBL" id="JANPWB010000009">
    <property type="protein sequence ID" value="KAJ1155770.1"/>
    <property type="molecule type" value="Genomic_DNA"/>
</dbReference>
<comment type="caution">
    <text evidence="2">The sequence shown here is derived from an EMBL/GenBank/DDBJ whole genome shotgun (WGS) entry which is preliminary data.</text>
</comment>